<dbReference type="RefSeq" id="WP_005524842.1">
    <property type="nucleotide sequence ID" value="NZ_CP050134.2"/>
</dbReference>
<protein>
    <submittedName>
        <fullName evidence="2">Putative secreted protein</fullName>
    </submittedName>
</protein>
<organism evidence="2 3">
    <name type="scientific">Corynebacterium matruchotii</name>
    <dbReference type="NCBI Taxonomy" id="43768"/>
    <lineage>
        <taxon>Bacteria</taxon>
        <taxon>Bacillati</taxon>
        <taxon>Actinomycetota</taxon>
        <taxon>Actinomycetes</taxon>
        <taxon>Mycobacteriales</taxon>
        <taxon>Corynebacteriaceae</taxon>
        <taxon>Corynebacterium</taxon>
    </lineage>
</organism>
<keyword evidence="1" id="KW-0812">Transmembrane</keyword>
<feature type="transmembrane region" description="Helical" evidence="1">
    <location>
        <begin position="20"/>
        <end position="41"/>
    </location>
</feature>
<dbReference type="AlphaFoldDB" id="A0A6H9XPT9"/>
<keyword evidence="1" id="KW-1133">Transmembrane helix</keyword>
<evidence type="ECO:0000256" key="1">
    <source>
        <dbReference type="SAM" id="Phobius"/>
    </source>
</evidence>
<proteinExistence type="predicted"/>
<dbReference type="Proteomes" id="UP000249886">
    <property type="component" value="Unassembled WGS sequence"/>
</dbReference>
<sequence>MLGNDDGAVTVETAIATGALIAVFTTLVAGLVAVGAHLAAIDIVGAAARAYTIGVPYEPPRGAVTVTESGGLATATAVVPSPLGAQTARAIFPIEQEFGTP</sequence>
<gene>
    <name evidence="2" type="ORF">NCTC10254_00105</name>
</gene>
<name>A0A6H9XPT9_9CORY</name>
<dbReference type="GeneID" id="84573420"/>
<keyword evidence="1" id="KW-0472">Membrane</keyword>
<evidence type="ECO:0000313" key="2">
    <source>
        <dbReference type="EMBL" id="SPW23748.1"/>
    </source>
</evidence>
<reference evidence="2 3" key="1">
    <citation type="submission" date="2018-06" db="EMBL/GenBank/DDBJ databases">
        <authorList>
            <consortium name="Pathogen Informatics"/>
            <person name="Doyle S."/>
        </authorList>
    </citation>
    <scope>NUCLEOTIDE SEQUENCE [LARGE SCALE GENOMIC DNA]</scope>
    <source>
        <strain evidence="2 3">NCTC10254</strain>
    </source>
</reference>
<comment type="caution">
    <text evidence="2">The sequence shown here is derived from an EMBL/GenBank/DDBJ whole genome shotgun (WGS) entry which is preliminary data.</text>
</comment>
<dbReference type="EMBL" id="UARK01000001">
    <property type="protein sequence ID" value="SPW23748.1"/>
    <property type="molecule type" value="Genomic_DNA"/>
</dbReference>
<evidence type="ECO:0000313" key="3">
    <source>
        <dbReference type="Proteomes" id="UP000249886"/>
    </source>
</evidence>
<accession>A0A6H9XPT9</accession>